<proteinExistence type="predicted"/>
<dbReference type="Proteomes" id="UP000093561">
    <property type="component" value="Unassembled WGS sequence"/>
</dbReference>
<feature type="region of interest" description="Disordered" evidence="1">
    <location>
        <begin position="1"/>
        <end position="27"/>
    </location>
</feature>
<reference evidence="3" key="3">
    <citation type="submission" date="2024-02" db="UniProtKB">
        <authorList>
            <consortium name="WormBaseParasite"/>
        </authorList>
    </citation>
    <scope>IDENTIFICATION</scope>
    <source>
        <strain evidence="3">pt0022</strain>
    </source>
</reference>
<evidence type="ECO:0000313" key="2">
    <source>
        <dbReference type="Proteomes" id="UP000093561"/>
    </source>
</evidence>
<reference evidence="2" key="2">
    <citation type="journal article" date="2016" name="Mol. Ecol.">
        <title>Population genomics of the filarial nematode parasite Wuchereria bancrofti from mosquitoes.</title>
        <authorList>
            <person name="Small S.T."/>
            <person name="Reimer L.J."/>
            <person name="Tisch D.J."/>
            <person name="King C.L."/>
            <person name="Christensen B.M."/>
            <person name="Siba P.M."/>
            <person name="Kazura J.W."/>
            <person name="Serre D."/>
            <person name="Zimmerman P.A."/>
        </authorList>
    </citation>
    <scope>NUCLEOTIDE SEQUENCE</scope>
    <source>
        <strain evidence="2">pt0022</strain>
    </source>
</reference>
<reference evidence="2" key="1">
    <citation type="submission" date="2015-03" db="EMBL/GenBank/DDBJ databases">
        <title>Wuchereria bancrofti Genome Sequencing Papua New Guinea Strain.</title>
        <authorList>
            <person name="Small S.T."/>
            <person name="Serre D."/>
            <person name="Zimmerman P.A."/>
        </authorList>
    </citation>
    <scope>NUCLEOTIDE SEQUENCE [LARGE SCALE GENOMIC DNA]</scope>
    <source>
        <strain evidence="2">pt0022</strain>
    </source>
</reference>
<sequence length="843" mass="92538">MAEQQQQQQQQEEEVKEQEEEVNNQSRLPSDWFYSSVMLTNRLDIGEHASIGSYQMDHLQQNDQSSLTFNNLPDPEFLHICRNADATNDIYSNTVTTASSSSSSSVQRKSSIQTTTCPETTIPHDKIIQNRDILIKDSISSSNISDSANFTHTVVSNPNFQISNQSSMHHTLQTQYQSKRNQCANMRKSRTTSICNKNVRSSSSKKNDNIQLERVEKVEVENSDGDGVGAPPNVLYSHSTTNSSDKMKWNCGVRWPSAKRTGMFTSSYSVHIDAHDNSGSPNDGTATVTDIADSEEMIESTMIDMDSKFGGNIGEIIQKIEVKTVFDSERTKNVTVSKATMQQLQSQSNLTDATVTVTAVRSPSSSSSSSLPLSKIELDEQPSSPTASFEGLSLPSIKVPIKKRRIHSSLTQVPYNKSAKTINTCTNIPLNTYDTFSEHHQLLPTTIASGATVTSTATESAFSSCYQIATTGSTGTMINEDPMPPVTTYQKLPLTGNDVCGSVLNDQAVRIVSNSDPLPITMANSLSEAEIVNLLCRNLCDIERIVAQQRIAYSAASAIQLPSLLSQCNGEQKSQVNYTGSMIVPDHQQPDQQQHHHHHHHYQNIAVERRRSGTIDSSDTRRFHPYAAATTTTIATTIITTTTTTTATTTTTKEAPTTACCSNSITVWSPSIPPQADLKQKYLRSLAPVLYDLLTDDCESKNCQKTTDSMNCSILKSCMEPSMDSYLRSLSLLAATASLPITNNKFDHLPFNYIDYFTLQQCSLLLGSTPVTSTDLLKLAQSTNLLYNAAVTTPTINPDTMLSDKIPFTSKIDQHSASNSINGSYPQSSQQSTMLTVDNEPSC</sequence>
<feature type="compositionally biased region" description="Low complexity" evidence="1">
    <location>
        <begin position="1"/>
        <end position="10"/>
    </location>
</feature>
<feature type="compositionally biased region" description="Acidic residues" evidence="1">
    <location>
        <begin position="11"/>
        <end position="22"/>
    </location>
</feature>
<feature type="region of interest" description="Disordered" evidence="1">
    <location>
        <begin position="815"/>
        <end position="843"/>
    </location>
</feature>
<evidence type="ECO:0000313" key="3">
    <source>
        <dbReference type="WBParaSite" id="mrna-Wban_00152"/>
    </source>
</evidence>
<accession>A0AAF5PG89</accession>
<dbReference type="WBParaSite" id="mrna-Wban_00152">
    <property type="protein sequence ID" value="mrna-Wban_00152"/>
    <property type="gene ID" value="Wban_00152"/>
</dbReference>
<protein>
    <submittedName>
        <fullName evidence="3">Uncharacterized protein</fullName>
    </submittedName>
</protein>
<evidence type="ECO:0000256" key="1">
    <source>
        <dbReference type="SAM" id="MobiDB-lite"/>
    </source>
</evidence>
<feature type="region of interest" description="Disordered" evidence="1">
    <location>
        <begin position="361"/>
        <end position="390"/>
    </location>
</feature>
<feature type="compositionally biased region" description="Low complexity" evidence="1">
    <location>
        <begin position="362"/>
        <end position="374"/>
    </location>
</feature>
<dbReference type="AlphaFoldDB" id="A0AAF5PG89"/>
<name>A0AAF5PG89_WUCBA</name>
<organism evidence="2 3">
    <name type="scientific">Wuchereria bancrofti</name>
    <dbReference type="NCBI Taxonomy" id="6293"/>
    <lineage>
        <taxon>Eukaryota</taxon>
        <taxon>Metazoa</taxon>
        <taxon>Ecdysozoa</taxon>
        <taxon>Nematoda</taxon>
        <taxon>Chromadorea</taxon>
        <taxon>Rhabditida</taxon>
        <taxon>Spirurina</taxon>
        <taxon>Spiruromorpha</taxon>
        <taxon>Filarioidea</taxon>
        <taxon>Onchocercidae</taxon>
        <taxon>Wuchereria</taxon>
    </lineage>
</organism>